<keyword evidence="4" id="KW-0597">Phosphoprotein</keyword>
<evidence type="ECO:0000256" key="8">
    <source>
        <dbReference type="ARBA" id="ARBA00022989"/>
    </source>
</evidence>
<dbReference type="SUPFAM" id="SSF47384">
    <property type="entry name" value="Homodimeric domain of signal transducing histidine kinase"/>
    <property type="match status" value="1"/>
</dbReference>
<keyword evidence="5" id="KW-0808">Transferase</keyword>
<feature type="transmembrane region" description="Helical" evidence="12">
    <location>
        <begin position="270"/>
        <end position="292"/>
    </location>
</feature>
<dbReference type="InterPro" id="IPR011623">
    <property type="entry name" value="7TMR_DISM_rcpt_extracell_dom1"/>
</dbReference>
<evidence type="ECO:0000256" key="7">
    <source>
        <dbReference type="ARBA" id="ARBA00022777"/>
    </source>
</evidence>
<evidence type="ECO:0000256" key="9">
    <source>
        <dbReference type="ARBA" id="ARBA00023012"/>
    </source>
</evidence>
<dbReference type="Gene3D" id="3.30.565.10">
    <property type="entry name" value="Histidine kinase-like ATPase, C-terminal domain"/>
    <property type="match status" value="1"/>
</dbReference>
<keyword evidence="9" id="KW-0902">Two-component regulatory system</keyword>
<keyword evidence="14" id="KW-0067">ATP-binding</keyword>
<dbReference type="Proteomes" id="UP001225788">
    <property type="component" value="Plasmid unnamed1"/>
</dbReference>
<evidence type="ECO:0000256" key="4">
    <source>
        <dbReference type="ARBA" id="ARBA00022553"/>
    </source>
</evidence>
<dbReference type="SUPFAM" id="SSF55874">
    <property type="entry name" value="ATPase domain of HSP90 chaperone/DNA topoisomerase II/histidine kinase"/>
    <property type="match status" value="1"/>
</dbReference>
<name>A0ABY9KCX1_9HYPH</name>
<organism evidence="14 15">
    <name type="scientific">Shinella oryzae</name>
    <dbReference type="NCBI Taxonomy" id="2871820"/>
    <lineage>
        <taxon>Bacteria</taxon>
        <taxon>Pseudomonadati</taxon>
        <taxon>Pseudomonadota</taxon>
        <taxon>Alphaproteobacteria</taxon>
        <taxon>Hyphomicrobiales</taxon>
        <taxon>Rhizobiaceae</taxon>
        <taxon>Shinella</taxon>
    </lineage>
</organism>
<evidence type="ECO:0000313" key="15">
    <source>
        <dbReference type="Proteomes" id="UP001225788"/>
    </source>
</evidence>
<evidence type="ECO:0000256" key="2">
    <source>
        <dbReference type="ARBA" id="ARBA00004141"/>
    </source>
</evidence>
<dbReference type="InterPro" id="IPR003594">
    <property type="entry name" value="HATPase_dom"/>
</dbReference>
<dbReference type="Pfam" id="PF02518">
    <property type="entry name" value="HATPase_c"/>
    <property type="match status" value="1"/>
</dbReference>
<comment type="catalytic activity">
    <reaction evidence="1">
        <text>ATP + protein L-histidine = ADP + protein N-phospho-L-histidine.</text>
        <dbReference type="EC" id="2.7.13.3"/>
    </reaction>
</comment>
<keyword evidence="6 12" id="KW-0812">Transmembrane</keyword>
<feature type="transmembrane region" description="Helical" evidence="12">
    <location>
        <begin position="241"/>
        <end position="263"/>
    </location>
</feature>
<protein>
    <recommendedName>
        <fullName evidence="3">histidine kinase</fullName>
        <ecNumber evidence="3">2.7.13.3</ecNumber>
    </recommendedName>
</protein>
<evidence type="ECO:0000256" key="1">
    <source>
        <dbReference type="ARBA" id="ARBA00000085"/>
    </source>
</evidence>
<feature type="coiled-coil region" evidence="11">
    <location>
        <begin position="465"/>
        <end position="501"/>
    </location>
</feature>
<reference evidence="14 15" key="1">
    <citation type="submission" date="2023-08" db="EMBL/GenBank/DDBJ databases">
        <title>Pathogen: clinical or host-associated sample.</title>
        <authorList>
            <person name="Hergert J."/>
            <person name="Casey R."/>
            <person name="Wagner J."/>
            <person name="Young E.L."/>
            <person name="Oakeson K.F."/>
        </authorList>
    </citation>
    <scope>NUCLEOTIDE SEQUENCE [LARGE SCALE GENOMIC DNA]</scope>
    <source>
        <strain evidence="14 15">UPHL-collab-2</strain>
        <plasmid evidence="14 15">unnamed1</plasmid>
    </source>
</reference>
<keyword evidence="8 12" id="KW-1133">Transmembrane helix</keyword>
<keyword evidence="14" id="KW-0547">Nucleotide-binding</keyword>
<dbReference type="PANTHER" id="PTHR45436">
    <property type="entry name" value="SENSOR HISTIDINE KINASE YKOH"/>
    <property type="match status" value="1"/>
</dbReference>
<evidence type="ECO:0000256" key="3">
    <source>
        <dbReference type="ARBA" id="ARBA00012438"/>
    </source>
</evidence>
<dbReference type="Pfam" id="PF07695">
    <property type="entry name" value="7TMR-DISM_7TM"/>
    <property type="match status" value="1"/>
</dbReference>
<keyword evidence="10 12" id="KW-0472">Membrane</keyword>
<dbReference type="InterPro" id="IPR011622">
    <property type="entry name" value="7TMR_DISM_rcpt_extracell_dom2"/>
</dbReference>
<feature type="transmembrane region" description="Helical" evidence="12">
    <location>
        <begin position="428"/>
        <end position="447"/>
    </location>
</feature>
<feature type="domain" description="Histidine kinase" evidence="13">
    <location>
        <begin position="508"/>
        <end position="722"/>
    </location>
</feature>
<feature type="transmembrane region" description="Helical" evidence="12">
    <location>
        <begin position="367"/>
        <end position="384"/>
    </location>
</feature>
<dbReference type="InterPro" id="IPR036890">
    <property type="entry name" value="HATPase_C_sf"/>
</dbReference>
<feature type="transmembrane region" description="Helical" evidence="12">
    <location>
        <begin position="337"/>
        <end position="355"/>
    </location>
</feature>
<dbReference type="Pfam" id="PF00512">
    <property type="entry name" value="HisKA"/>
    <property type="match status" value="1"/>
</dbReference>
<evidence type="ECO:0000259" key="13">
    <source>
        <dbReference type="PROSITE" id="PS50109"/>
    </source>
</evidence>
<accession>A0ABY9KCX1</accession>
<feature type="transmembrane region" description="Helical" evidence="12">
    <location>
        <begin position="391"/>
        <end position="408"/>
    </location>
</feature>
<dbReference type="EC" id="2.7.13.3" evidence="3"/>
<dbReference type="SMART" id="SM00387">
    <property type="entry name" value="HATPase_c"/>
    <property type="match status" value="1"/>
</dbReference>
<dbReference type="Pfam" id="PF07696">
    <property type="entry name" value="7TMR-DISMED2"/>
    <property type="match status" value="1"/>
</dbReference>
<dbReference type="PANTHER" id="PTHR45436:SF15">
    <property type="entry name" value="SENSOR HISTIDINE KINASE CUSS"/>
    <property type="match status" value="1"/>
</dbReference>
<dbReference type="Gene3D" id="1.10.287.130">
    <property type="match status" value="1"/>
</dbReference>
<dbReference type="RefSeq" id="WP_306162674.1">
    <property type="nucleotide sequence ID" value="NZ_CP132315.1"/>
</dbReference>
<dbReference type="CDD" id="cd00082">
    <property type="entry name" value="HisKA"/>
    <property type="match status" value="1"/>
</dbReference>
<keyword evidence="14" id="KW-0614">Plasmid</keyword>
<evidence type="ECO:0000313" key="14">
    <source>
        <dbReference type="EMBL" id="WLS06353.1"/>
    </source>
</evidence>
<feature type="transmembrane region" description="Helical" evidence="12">
    <location>
        <begin position="35"/>
        <end position="55"/>
    </location>
</feature>
<keyword evidence="15" id="KW-1185">Reference proteome</keyword>
<dbReference type="Gene3D" id="2.60.40.2380">
    <property type="match status" value="1"/>
</dbReference>
<dbReference type="InterPro" id="IPR004358">
    <property type="entry name" value="Sig_transdc_His_kin-like_C"/>
</dbReference>
<gene>
    <name evidence="14" type="ORF">Q9315_21170</name>
</gene>
<dbReference type="InterPro" id="IPR005467">
    <property type="entry name" value="His_kinase_dom"/>
</dbReference>
<dbReference type="EMBL" id="CP132315">
    <property type="protein sequence ID" value="WLS06353.1"/>
    <property type="molecule type" value="Genomic_DNA"/>
</dbReference>
<dbReference type="InterPro" id="IPR003661">
    <property type="entry name" value="HisK_dim/P_dom"/>
</dbReference>
<dbReference type="PRINTS" id="PR00344">
    <property type="entry name" value="BCTRLSENSOR"/>
</dbReference>
<dbReference type="InterPro" id="IPR050428">
    <property type="entry name" value="TCS_sensor_his_kinase"/>
</dbReference>
<proteinExistence type="predicted"/>
<evidence type="ECO:0000256" key="12">
    <source>
        <dbReference type="SAM" id="Phobius"/>
    </source>
</evidence>
<dbReference type="InterPro" id="IPR036097">
    <property type="entry name" value="HisK_dim/P_sf"/>
</dbReference>
<evidence type="ECO:0000256" key="11">
    <source>
        <dbReference type="SAM" id="Coils"/>
    </source>
</evidence>
<evidence type="ECO:0000256" key="5">
    <source>
        <dbReference type="ARBA" id="ARBA00022679"/>
    </source>
</evidence>
<geneLocation type="plasmid" evidence="14 15">
    <name>unnamed1</name>
</geneLocation>
<sequence length="722" mass="79256">MLLNLAIMLMLSIGLETRALRPLTTAPWSCRRWRYVSQLVISTLIGFGLFALLALPSIADEGKTASIRALQIPNEFRGNLSLEGYVDASTREAYDISFEEMFHHREEKFHPISGHGLNLGFVKASGWLRFAIERSPNAIEQREQAILLSLLPNMTNFIDVFVAVDKPGLAPKDFMKFEMGAYAPLLKSSFNGLDNVLRLQLPARGKLVVYIRAANIDSSLNLSATIYAPEGYGKRILNANLVVGLWIGGMLILIAVQLVFFFLDRRSLYGLLALHIAFTALAYFGGLGLSRLLLFPSGGAGNDLFVGSSNWLGLATGTLCIAKILELQERYPRLARLYQLGAVAGLVGVALVLTGHNRWFTPVSGPLILFVTTTALGVTMIDFWRLRHAEAALKLAAFALLWAGILLTNSQRYGVLPLPNWVSKSYGATSMIYFILITGSLAIRLRMAEETSRQADRKAIEAASAAEALAKRRVAERTLELEEAKRTAEAALQAELEAQKMQVRFMDVISHQYRTPLAVVRSNLESVRFTLPQDDAANRERLDRAQQAIRRLVEVIEINRGRSILQGSSFEPTVARLPLGTVIDHAEARIKDLFPTARIDRHDGDLLDTVISADCEMLSLALVNLLENSIKFSPADTPRVTISLTADEDLVVVEIRDYGIGIPKDELDHVVTLGGRGSNASHLEGTGTGLSLVVRIVAAHHGRFAISNALDGGTIARICVPV</sequence>
<feature type="transmembrane region" description="Helical" evidence="12">
    <location>
        <begin position="304"/>
        <end position="325"/>
    </location>
</feature>
<dbReference type="GO" id="GO:0005524">
    <property type="term" value="F:ATP binding"/>
    <property type="evidence" value="ECO:0007669"/>
    <property type="project" value="UniProtKB-KW"/>
</dbReference>
<comment type="subcellular location">
    <subcellularLocation>
        <location evidence="2">Membrane</location>
        <topology evidence="2">Multi-pass membrane protein</topology>
    </subcellularLocation>
</comment>
<keyword evidence="7" id="KW-0418">Kinase</keyword>
<keyword evidence="11" id="KW-0175">Coiled coil</keyword>
<dbReference type="PROSITE" id="PS50109">
    <property type="entry name" value="HIS_KIN"/>
    <property type="match status" value="1"/>
</dbReference>
<evidence type="ECO:0000256" key="10">
    <source>
        <dbReference type="ARBA" id="ARBA00023136"/>
    </source>
</evidence>
<evidence type="ECO:0000256" key="6">
    <source>
        <dbReference type="ARBA" id="ARBA00022692"/>
    </source>
</evidence>